<dbReference type="Pfam" id="PF00153">
    <property type="entry name" value="Mito_carr"/>
    <property type="match status" value="1"/>
</dbReference>
<dbReference type="SUPFAM" id="SSF103506">
    <property type="entry name" value="Mitochondrial carrier"/>
    <property type="match status" value="1"/>
</dbReference>
<reference evidence="4 5" key="1">
    <citation type="submission" date="2023-12" db="EMBL/GenBank/DDBJ databases">
        <title>A high-quality genome assembly for Dillenia turbinata (Dilleniales).</title>
        <authorList>
            <person name="Chanderbali A."/>
        </authorList>
    </citation>
    <scope>NUCLEOTIDE SEQUENCE [LARGE SCALE GENOMIC DNA]</scope>
    <source>
        <strain evidence="4">LSX21</strain>
        <tissue evidence="4">Leaf</tissue>
    </source>
</reference>
<sequence length="131" mass="14609">MTSRLTGLLQMRCMMTRIPEALNDVSTEEGGLPFFGQLESSSQLETLIMESKEEGKNLTRITLTSLSAMVAETCTFPIDITKTRLQLHRHTLSSSSSSFKVAACQADLSMYGTGEFMRIYSQTLEAKRNSR</sequence>
<dbReference type="AlphaFoldDB" id="A0AAN8V6S9"/>
<dbReference type="EMBL" id="JBAMMX010000019">
    <property type="protein sequence ID" value="KAK6921822.1"/>
    <property type="molecule type" value="Genomic_DNA"/>
</dbReference>
<evidence type="ECO:0000313" key="5">
    <source>
        <dbReference type="Proteomes" id="UP001370490"/>
    </source>
</evidence>
<name>A0AAN8V6S9_9MAGN</name>
<comment type="caution">
    <text evidence="4">The sequence shown here is derived from an EMBL/GenBank/DDBJ whole genome shotgun (WGS) entry which is preliminary data.</text>
</comment>
<dbReference type="GO" id="GO:0016020">
    <property type="term" value="C:membrane"/>
    <property type="evidence" value="ECO:0007669"/>
    <property type="project" value="UniProtKB-SubCell"/>
</dbReference>
<dbReference type="Gene3D" id="1.50.40.10">
    <property type="entry name" value="Mitochondrial carrier domain"/>
    <property type="match status" value="1"/>
</dbReference>
<gene>
    <name evidence="4" type="ORF">RJ641_012329</name>
</gene>
<keyword evidence="2" id="KW-0812">Transmembrane</keyword>
<dbReference type="InterPro" id="IPR018108">
    <property type="entry name" value="MCP_transmembrane"/>
</dbReference>
<organism evidence="4 5">
    <name type="scientific">Dillenia turbinata</name>
    <dbReference type="NCBI Taxonomy" id="194707"/>
    <lineage>
        <taxon>Eukaryota</taxon>
        <taxon>Viridiplantae</taxon>
        <taxon>Streptophyta</taxon>
        <taxon>Embryophyta</taxon>
        <taxon>Tracheophyta</taxon>
        <taxon>Spermatophyta</taxon>
        <taxon>Magnoliopsida</taxon>
        <taxon>eudicotyledons</taxon>
        <taxon>Gunneridae</taxon>
        <taxon>Pentapetalae</taxon>
        <taxon>Dilleniales</taxon>
        <taxon>Dilleniaceae</taxon>
        <taxon>Dillenia</taxon>
    </lineage>
</organism>
<evidence type="ECO:0000256" key="2">
    <source>
        <dbReference type="ARBA" id="ARBA00022692"/>
    </source>
</evidence>
<comment type="subcellular location">
    <subcellularLocation>
        <location evidence="1">Membrane</location>
        <topology evidence="1">Multi-pass membrane protein</topology>
    </subcellularLocation>
</comment>
<accession>A0AAN8V6S9</accession>
<protein>
    <submittedName>
        <fullName evidence="4">Mitochondrial substrate/solute carrier</fullName>
    </submittedName>
</protein>
<keyword evidence="3" id="KW-0472">Membrane</keyword>
<evidence type="ECO:0000256" key="3">
    <source>
        <dbReference type="ARBA" id="ARBA00023136"/>
    </source>
</evidence>
<evidence type="ECO:0000313" key="4">
    <source>
        <dbReference type="EMBL" id="KAK6921822.1"/>
    </source>
</evidence>
<evidence type="ECO:0000256" key="1">
    <source>
        <dbReference type="ARBA" id="ARBA00004141"/>
    </source>
</evidence>
<proteinExistence type="predicted"/>
<dbReference type="Proteomes" id="UP001370490">
    <property type="component" value="Unassembled WGS sequence"/>
</dbReference>
<keyword evidence="5" id="KW-1185">Reference proteome</keyword>
<dbReference type="InterPro" id="IPR023395">
    <property type="entry name" value="MCP_dom_sf"/>
</dbReference>